<feature type="domain" description="AsmA" evidence="2">
    <location>
        <begin position="3"/>
        <end position="210"/>
    </location>
</feature>
<dbReference type="GO" id="GO:0005886">
    <property type="term" value="C:plasma membrane"/>
    <property type="evidence" value="ECO:0007669"/>
    <property type="project" value="TreeGrafter"/>
</dbReference>
<feature type="transmembrane region" description="Helical" evidence="1">
    <location>
        <begin position="7"/>
        <end position="27"/>
    </location>
</feature>
<protein>
    <submittedName>
        <fullName evidence="3">Outer membrane assembly protein AsmA</fullName>
    </submittedName>
</protein>
<dbReference type="EMBL" id="NASK01000076">
    <property type="protein sequence ID" value="OTQ51767.1"/>
    <property type="molecule type" value="Genomic_DNA"/>
</dbReference>
<proteinExistence type="predicted"/>
<keyword evidence="1" id="KW-0472">Membrane</keyword>
<evidence type="ECO:0000313" key="4">
    <source>
        <dbReference type="Proteomes" id="UP000194968"/>
    </source>
</evidence>
<organism evidence="3 4">
    <name type="scientific">Gilliamella apis</name>
    <dbReference type="NCBI Taxonomy" id="1970738"/>
    <lineage>
        <taxon>Bacteria</taxon>
        <taxon>Pseudomonadati</taxon>
        <taxon>Pseudomonadota</taxon>
        <taxon>Gammaproteobacteria</taxon>
        <taxon>Orbales</taxon>
        <taxon>Orbaceae</taxon>
        <taxon>Gilliamella</taxon>
    </lineage>
</organism>
<comment type="caution">
    <text evidence="3">The sequence shown here is derived from an EMBL/GenBank/DDBJ whole genome shotgun (WGS) entry which is preliminary data.</text>
</comment>
<sequence length="626" mass="70018">MIKKILVILFILILVIVIGIVSLIVFVDPNHFRGYISQTVKDKTGYELTIEGDLRWHVWPQVSILTDAVKLSDTGATKPLLTADNMRLDVELLPLFSKNLAIKNVFIKSALINITDESKGDNAKKYTQTLAPSAEQNTNISENKKNTSNWKFSLNKFEIADSTVALQYHDDLINFRNINLLLEQNNDKNLLIELKGNIDKNQQDLFYSMNANVDLTQFPEKTIIDLKKLDYTYNGIESSEKPLKGSATGIFNYQQSPMQLNSQNLAFSINDNNFTSKINARFDKKPYVDLQLNSEKLDLTPFLQQDTKSTKDTPMQQTSPVVSSVVKDNNQLSALNTFDGKATINIKEVKANKILINNFKLDVDNQDGIATFKDLNFDFANGHITATGTANGKQKTPQIKLNTKISNINLNSFFTQMDMAYDLDGIFNASGLLETNSLSTAKLLENLKGNANIVITNAKLNNINIQNIIENAAAKYGNGNDKSGNQKKYTEFHTIKTSANLSQGNIQLNSLNANSETLDVLDGSGKVGMLNHDLDVNLNIKLLGGWNSKSETIAKLQKVTIPLRIYGQFSNLRYQLDIAQILSDVLSDKLQQRLDKLRDKLENHKDKDKDKLKSKATDILGGLLKK</sequence>
<dbReference type="GO" id="GO:0090313">
    <property type="term" value="P:regulation of protein targeting to membrane"/>
    <property type="evidence" value="ECO:0007669"/>
    <property type="project" value="TreeGrafter"/>
</dbReference>
<evidence type="ECO:0000259" key="2">
    <source>
        <dbReference type="Pfam" id="PF05170"/>
    </source>
</evidence>
<dbReference type="RefSeq" id="WP_086320092.1">
    <property type="nucleotide sequence ID" value="NZ_NASK01000076.1"/>
</dbReference>
<reference evidence="3 4" key="1">
    <citation type="submission" date="2017-03" db="EMBL/GenBank/DDBJ databases">
        <title>Comparative genomics of honeybee gut symbionts reveal geographically distinct and subgroup specific antibiotic resistance.</title>
        <authorList>
            <person name="Ludvigsen J."/>
            <person name="Porcellato D."/>
            <person name="Labee-Lund T.M."/>
            <person name="Amdam G.V."/>
            <person name="Rudi K."/>
        </authorList>
    </citation>
    <scope>NUCLEOTIDE SEQUENCE [LARGE SCALE GENOMIC DNA]</scope>
    <source>
        <strain evidence="3 4">A-4-12</strain>
    </source>
</reference>
<accession>A0A242NWF3</accession>
<evidence type="ECO:0000313" key="3">
    <source>
        <dbReference type="EMBL" id="OTQ51767.1"/>
    </source>
</evidence>
<dbReference type="Proteomes" id="UP000194968">
    <property type="component" value="Unassembled WGS sequence"/>
</dbReference>
<keyword evidence="1" id="KW-1133">Transmembrane helix</keyword>
<dbReference type="InterPro" id="IPR052894">
    <property type="entry name" value="AsmA-related"/>
</dbReference>
<dbReference type="InterPro" id="IPR007844">
    <property type="entry name" value="AsmA"/>
</dbReference>
<dbReference type="AlphaFoldDB" id="A0A242NWF3"/>
<keyword evidence="1" id="KW-0812">Transmembrane</keyword>
<dbReference type="OrthoDB" id="9766390at2"/>
<dbReference type="Pfam" id="PF05170">
    <property type="entry name" value="AsmA"/>
    <property type="match status" value="2"/>
</dbReference>
<gene>
    <name evidence="3" type="ORF">B6D06_02440</name>
</gene>
<dbReference type="PANTHER" id="PTHR30441:SF8">
    <property type="entry name" value="DUF748 DOMAIN-CONTAINING PROTEIN"/>
    <property type="match status" value="1"/>
</dbReference>
<dbReference type="PANTHER" id="PTHR30441">
    <property type="entry name" value="DUF748 DOMAIN-CONTAINING PROTEIN"/>
    <property type="match status" value="1"/>
</dbReference>
<feature type="domain" description="AsmA" evidence="2">
    <location>
        <begin position="254"/>
        <end position="510"/>
    </location>
</feature>
<dbReference type="NCBIfam" id="NF008091">
    <property type="entry name" value="PRK10833.1"/>
    <property type="match status" value="1"/>
</dbReference>
<evidence type="ECO:0000256" key="1">
    <source>
        <dbReference type="SAM" id="Phobius"/>
    </source>
</evidence>
<name>A0A242NWF3_9GAMM</name>